<evidence type="ECO:0000313" key="1">
    <source>
        <dbReference type="EMBL" id="NLR93529.1"/>
    </source>
</evidence>
<sequence>MKKLYILLFCIAATFYQCTNPLEGVDITVNSSTSTHFGMIEISDTTQQDLSQEQISVEIIGEGAEYLYNEAGDKNFTPSNGMLSFVVDPDYTFAAPLEFTVMVRGDNYIEQQIPVTLTESDTLSYTRIELDRLDNVTQGEEVDEDNFDLSSGRFSSTATFSTQRTYWNNSSLSAEVSIPASSGFTDFYGNNIDASGLRMGLGAFDYESYSWNGYSYRMYIPALIRNTQGNLQNDRGIYMCQFLYFYMYAYTSSYQRVYQTSSSFTVRTDINPNTVNQLTGNRIQAGDQIFVYRMSNNNNYYDWYVRETEEAATVQEDGDGSLYISFETKNASYFWIGYDMQVCRSYQAQTTPKTYTSSYSNYTYVYYPWVRNEDFGSIKFSIDKTYNDAVLAGVRVLITFPDGTKQRVYDYYGMRLYDGLNIRPWYSLGNSSMTVEIYDRFDASKVYYTSNAFDLCNGDVTLNVDEILSKLPDYKTVTIDYTGRCGDTVIRPTVPLYVEYDVSNSFYWWSRYQYYYVRNGKVTLYYMEIGKTYKFHTVYNGKWYTEDVTITSELMKDDDYEIPQRLCDLL</sequence>
<organism evidence="1 2">
    <name type="scientific">Flammeovirga agarivorans</name>
    <dbReference type="NCBI Taxonomy" id="2726742"/>
    <lineage>
        <taxon>Bacteria</taxon>
        <taxon>Pseudomonadati</taxon>
        <taxon>Bacteroidota</taxon>
        <taxon>Cytophagia</taxon>
        <taxon>Cytophagales</taxon>
        <taxon>Flammeovirgaceae</taxon>
        <taxon>Flammeovirga</taxon>
    </lineage>
</organism>
<evidence type="ECO:0000313" key="2">
    <source>
        <dbReference type="Proteomes" id="UP000585050"/>
    </source>
</evidence>
<dbReference type="RefSeq" id="WP_168884245.1">
    <property type="nucleotide sequence ID" value="NZ_JABAIL010000007.1"/>
</dbReference>
<dbReference type="AlphaFoldDB" id="A0A7X8XXS5"/>
<protein>
    <submittedName>
        <fullName evidence="1">Uncharacterized protein</fullName>
    </submittedName>
</protein>
<reference evidence="1 2" key="1">
    <citation type="submission" date="2020-04" db="EMBL/GenBank/DDBJ databases">
        <title>Flammeovirga sp. SR4, a novel species isolated from seawater.</title>
        <authorList>
            <person name="Wang X."/>
        </authorList>
    </citation>
    <scope>NUCLEOTIDE SEQUENCE [LARGE SCALE GENOMIC DNA]</scope>
    <source>
        <strain evidence="1 2">SR4</strain>
    </source>
</reference>
<comment type="caution">
    <text evidence="1">The sequence shown here is derived from an EMBL/GenBank/DDBJ whole genome shotgun (WGS) entry which is preliminary data.</text>
</comment>
<dbReference type="EMBL" id="JABAIL010000007">
    <property type="protein sequence ID" value="NLR93529.1"/>
    <property type="molecule type" value="Genomic_DNA"/>
</dbReference>
<keyword evidence="2" id="KW-1185">Reference proteome</keyword>
<gene>
    <name evidence="1" type="ORF">HGP29_20190</name>
</gene>
<name>A0A7X8XXS5_9BACT</name>
<proteinExistence type="predicted"/>
<accession>A0A7X8XXS5</accession>
<dbReference type="Proteomes" id="UP000585050">
    <property type="component" value="Unassembled WGS sequence"/>
</dbReference>